<organism evidence="1">
    <name type="scientific">uncultured Caudovirales phage</name>
    <dbReference type="NCBI Taxonomy" id="2100421"/>
    <lineage>
        <taxon>Viruses</taxon>
        <taxon>Duplodnaviria</taxon>
        <taxon>Heunggongvirae</taxon>
        <taxon>Uroviricota</taxon>
        <taxon>Caudoviricetes</taxon>
        <taxon>Peduoviridae</taxon>
        <taxon>Maltschvirus</taxon>
        <taxon>Maltschvirus maltsch</taxon>
    </lineage>
</organism>
<sequence>MKLVVVTLALGVGMILLAFGNDLGLLGLAPATLFMLIGDIKDEVKSV</sequence>
<evidence type="ECO:0000313" key="2">
    <source>
        <dbReference type="EMBL" id="CAB4193217.1"/>
    </source>
</evidence>
<protein>
    <submittedName>
        <fullName evidence="1">Uncharacterized protein</fullName>
    </submittedName>
</protein>
<dbReference type="EMBL" id="LR796916">
    <property type="protein sequence ID" value="CAB4174780.1"/>
    <property type="molecule type" value="Genomic_DNA"/>
</dbReference>
<name>A0A6J5PS76_9CAUD</name>
<reference evidence="1" key="1">
    <citation type="submission" date="2020-05" db="EMBL/GenBank/DDBJ databases">
        <authorList>
            <person name="Chiriac C."/>
            <person name="Salcher M."/>
            <person name="Ghai R."/>
            <person name="Kavagutti S V."/>
        </authorList>
    </citation>
    <scope>NUCLEOTIDE SEQUENCE</scope>
</reference>
<proteinExistence type="predicted"/>
<accession>A0A6J5PS76</accession>
<dbReference type="EMBL" id="LR797195">
    <property type="protein sequence ID" value="CAB4193217.1"/>
    <property type="molecule type" value="Genomic_DNA"/>
</dbReference>
<gene>
    <name evidence="2" type="ORF">UFOVP1247_40</name>
    <name evidence="1" type="ORF">UFOVP970_80</name>
</gene>
<evidence type="ECO:0000313" key="1">
    <source>
        <dbReference type="EMBL" id="CAB4174780.1"/>
    </source>
</evidence>